<organism evidence="1 2">
    <name type="scientific">Dactylonectria estremocensis</name>
    <dbReference type="NCBI Taxonomy" id="1079267"/>
    <lineage>
        <taxon>Eukaryota</taxon>
        <taxon>Fungi</taxon>
        <taxon>Dikarya</taxon>
        <taxon>Ascomycota</taxon>
        <taxon>Pezizomycotina</taxon>
        <taxon>Sordariomycetes</taxon>
        <taxon>Hypocreomycetidae</taxon>
        <taxon>Hypocreales</taxon>
        <taxon>Nectriaceae</taxon>
        <taxon>Dactylonectria</taxon>
    </lineage>
</organism>
<dbReference type="Proteomes" id="UP000717696">
    <property type="component" value="Unassembled WGS sequence"/>
</dbReference>
<accession>A0A9P9IA72</accession>
<name>A0A9P9IA72_9HYPO</name>
<dbReference type="AlphaFoldDB" id="A0A9P9IA72"/>
<gene>
    <name evidence="1" type="ORF">B0J13DRAFT_403688</name>
</gene>
<feature type="non-terminal residue" evidence="1">
    <location>
        <position position="78"/>
    </location>
</feature>
<sequence>CRFGMPRDLRPHSEVDELGVVHLARNHGWVNPWNPAIASCIRSNHNISWIPTTTKCLALIYYLTNYATKDDVSPHQML</sequence>
<evidence type="ECO:0000313" key="2">
    <source>
        <dbReference type="Proteomes" id="UP000717696"/>
    </source>
</evidence>
<keyword evidence="2" id="KW-1185">Reference proteome</keyword>
<reference evidence="1" key="1">
    <citation type="journal article" date="2021" name="Nat. Commun.">
        <title>Genetic determinants of endophytism in the Arabidopsis root mycobiome.</title>
        <authorList>
            <person name="Mesny F."/>
            <person name="Miyauchi S."/>
            <person name="Thiergart T."/>
            <person name="Pickel B."/>
            <person name="Atanasova L."/>
            <person name="Karlsson M."/>
            <person name="Huettel B."/>
            <person name="Barry K.W."/>
            <person name="Haridas S."/>
            <person name="Chen C."/>
            <person name="Bauer D."/>
            <person name="Andreopoulos W."/>
            <person name="Pangilinan J."/>
            <person name="LaButti K."/>
            <person name="Riley R."/>
            <person name="Lipzen A."/>
            <person name="Clum A."/>
            <person name="Drula E."/>
            <person name="Henrissat B."/>
            <person name="Kohler A."/>
            <person name="Grigoriev I.V."/>
            <person name="Martin F.M."/>
            <person name="Hacquard S."/>
        </authorList>
    </citation>
    <scope>NUCLEOTIDE SEQUENCE</scope>
    <source>
        <strain evidence="1">MPI-CAGE-AT-0021</strain>
    </source>
</reference>
<comment type="caution">
    <text evidence="1">The sequence shown here is derived from an EMBL/GenBank/DDBJ whole genome shotgun (WGS) entry which is preliminary data.</text>
</comment>
<feature type="non-terminal residue" evidence="1">
    <location>
        <position position="1"/>
    </location>
</feature>
<dbReference type="EMBL" id="JAGMUU010000046">
    <property type="protein sequence ID" value="KAH7113476.1"/>
    <property type="molecule type" value="Genomic_DNA"/>
</dbReference>
<protein>
    <submittedName>
        <fullName evidence="1">Uncharacterized protein</fullName>
    </submittedName>
</protein>
<proteinExistence type="predicted"/>
<evidence type="ECO:0000313" key="1">
    <source>
        <dbReference type="EMBL" id="KAH7113476.1"/>
    </source>
</evidence>
<dbReference type="OrthoDB" id="5210233at2759"/>